<keyword evidence="3" id="KW-1185">Reference proteome</keyword>
<protein>
    <submittedName>
        <fullName evidence="2">Uncharacterized protein</fullName>
    </submittedName>
</protein>
<proteinExistence type="predicted"/>
<organism evidence="2 3">
    <name type="scientific">Rhodococcoides kyotonense</name>
    <dbReference type="NCBI Taxonomy" id="398843"/>
    <lineage>
        <taxon>Bacteria</taxon>
        <taxon>Bacillati</taxon>
        <taxon>Actinomycetota</taxon>
        <taxon>Actinomycetes</taxon>
        <taxon>Mycobacteriales</taxon>
        <taxon>Nocardiaceae</taxon>
        <taxon>Rhodococcoides</taxon>
    </lineage>
</organism>
<comment type="caution">
    <text evidence="2">The sequence shown here is derived from an EMBL/GenBank/DDBJ whole genome shotgun (WGS) entry which is preliminary data.</text>
</comment>
<accession>A0A177YE81</accession>
<name>A0A177YE81_9NOCA</name>
<dbReference type="EMBL" id="LVHI01000015">
    <property type="protein sequence ID" value="OAK53844.1"/>
    <property type="molecule type" value="Genomic_DNA"/>
</dbReference>
<gene>
    <name evidence="2" type="ORF">A3K89_22270</name>
</gene>
<evidence type="ECO:0000313" key="3">
    <source>
        <dbReference type="Proteomes" id="UP000077519"/>
    </source>
</evidence>
<evidence type="ECO:0000313" key="2">
    <source>
        <dbReference type="EMBL" id="OAK53844.1"/>
    </source>
</evidence>
<dbReference type="Proteomes" id="UP000077519">
    <property type="component" value="Unassembled WGS sequence"/>
</dbReference>
<reference evidence="2 3" key="1">
    <citation type="submission" date="2016-03" db="EMBL/GenBank/DDBJ databases">
        <title>Genome sequence of Rhodococcus kyotonensis KB10.</title>
        <authorList>
            <person name="Jeong H."/>
            <person name="Hong C.E."/>
            <person name="Jo S.H."/>
            <person name="Park J.M."/>
        </authorList>
    </citation>
    <scope>NUCLEOTIDE SEQUENCE [LARGE SCALE GENOMIC DNA]</scope>
    <source>
        <strain evidence="2 3">KB10</strain>
    </source>
</reference>
<sequence>MATAPMPDLTGLDKTAQLDALRRRMAAIPARLDHAPTDLTPTRHAVEASESPPSRQSLPGRAWSSTNRQSPRGARKRFAPFPCPCHWPNCSHTAL</sequence>
<feature type="region of interest" description="Disordered" evidence="1">
    <location>
        <begin position="29"/>
        <end position="85"/>
    </location>
</feature>
<feature type="compositionally biased region" description="Polar residues" evidence="1">
    <location>
        <begin position="51"/>
        <end position="70"/>
    </location>
</feature>
<evidence type="ECO:0000256" key="1">
    <source>
        <dbReference type="SAM" id="MobiDB-lite"/>
    </source>
</evidence>
<dbReference type="AlphaFoldDB" id="A0A177YE81"/>